<dbReference type="EMBL" id="CAKLPY010000001">
    <property type="protein sequence ID" value="CAH0995454.1"/>
    <property type="molecule type" value="Genomic_DNA"/>
</dbReference>
<protein>
    <submittedName>
        <fullName evidence="2">3-oxoadipate enol-lactonase 2</fullName>
        <ecNumber evidence="2">3.1.1.24</ecNumber>
    </submittedName>
</protein>
<sequence length="267" mass="30519">MPYIQLNNVNYYYEEYGSGDETIVFSHGLLWSGHMFYKQVDYFKNRYRIIIYDHRGQGKTEVTTDGYDMDTLYEDAAQLIEKLVGKPVIFAGLSMGGFVGMRLAARRPDLIRKLILLETTADPEPIENHGKYKTLNAIVKYIGYFPVVNSVMKIMFGQKFLNDTKRSEEKKYWKNQLKLGNRKGITRAVDGVIYRKGIADEIHKIICPTLIMVGDQDVATVPEKAKKIHSLIANSKLIIFEGGGHTSSIEEPEIYNTEIEKFLTAKD</sequence>
<dbReference type="PANTHER" id="PTHR43798">
    <property type="entry name" value="MONOACYLGLYCEROL LIPASE"/>
    <property type="match status" value="1"/>
</dbReference>
<evidence type="ECO:0000313" key="3">
    <source>
        <dbReference type="Proteomes" id="UP000837932"/>
    </source>
</evidence>
<dbReference type="Gene3D" id="3.40.50.1820">
    <property type="entry name" value="alpha/beta hydrolase"/>
    <property type="match status" value="1"/>
</dbReference>
<accession>A0ABN8ERD3</accession>
<dbReference type="Proteomes" id="UP000837932">
    <property type="component" value="Unassembled WGS sequence"/>
</dbReference>
<gene>
    <name evidence="2" type="primary">catD</name>
    <name evidence="2" type="ORF">EMA8858_01577</name>
</gene>
<name>A0ABN8ERD3_9BACT</name>
<comment type="caution">
    <text evidence="2">The sequence shown here is derived from an EMBL/GenBank/DDBJ whole genome shotgun (WGS) entry which is preliminary data.</text>
</comment>
<dbReference type="PRINTS" id="PR00111">
    <property type="entry name" value="ABHYDROLASE"/>
</dbReference>
<dbReference type="RefSeq" id="WP_238806006.1">
    <property type="nucleotide sequence ID" value="NZ_CAKLPY010000001.1"/>
</dbReference>
<proteinExistence type="predicted"/>
<reference evidence="2" key="1">
    <citation type="submission" date="2021-12" db="EMBL/GenBank/DDBJ databases">
        <authorList>
            <person name="Rodrigo-Torres L."/>
            <person name="Arahal R. D."/>
            <person name="Lucena T."/>
        </authorList>
    </citation>
    <scope>NUCLEOTIDE SEQUENCE</scope>
    <source>
        <strain evidence="2">CECT 8858</strain>
    </source>
</reference>
<keyword evidence="3" id="KW-1185">Reference proteome</keyword>
<dbReference type="InterPro" id="IPR000639">
    <property type="entry name" value="Epox_hydrolase-like"/>
</dbReference>
<dbReference type="InterPro" id="IPR050266">
    <property type="entry name" value="AB_hydrolase_sf"/>
</dbReference>
<dbReference type="InterPro" id="IPR029058">
    <property type="entry name" value="AB_hydrolase_fold"/>
</dbReference>
<dbReference type="InterPro" id="IPR000073">
    <property type="entry name" value="AB_hydrolase_1"/>
</dbReference>
<dbReference type="PANTHER" id="PTHR43798:SF29">
    <property type="entry name" value="AB HYDROLASE-1 DOMAIN-CONTAINING PROTEIN"/>
    <property type="match status" value="1"/>
</dbReference>
<keyword evidence="2" id="KW-0378">Hydrolase</keyword>
<evidence type="ECO:0000259" key="1">
    <source>
        <dbReference type="Pfam" id="PF00561"/>
    </source>
</evidence>
<dbReference type="EC" id="3.1.1.24" evidence="2"/>
<dbReference type="Pfam" id="PF00561">
    <property type="entry name" value="Abhydrolase_1"/>
    <property type="match status" value="1"/>
</dbReference>
<dbReference type="SUPFAM" id="SSF53474">
    <property type="entry name" value="alpha/beta-Hydrolases"/>
    <property type="match status" value="1"/>
</dbReference>
<evidence type="ECO:0000313" key="2">
    <source>
        <dbReference type="EMBL" id="CAH0995454.1"/>
    </source>
</evidence>
<feature type="domain" description="AB hydrolase-1" evidence="1">
    <location>
        <begin position="22"/>
        <end position="252"/>
    </location>
</feature>
<dbReference type="GO" id="GO:0047570">
    <property type="term" value="F:3-oxoadipate enol-lactonase activity"/>
    <property type="evidence" value="ECO:0007669"/>
    <property type="project" value="UniProtKB-EC"/>
</dbReference>
<organism evidence="2 3">
    <name type="scientific">Emticicia aquatica</name>
    <dbReference type="NCBI Taxonomy" id="1681835"/>
    <lineage>
        <taxon>Bacteria</taxon>
        <taxon>Pseudomonadati</taxon>
        <taxon>Bacteroidota</taxon>
        <taxon>Cytophagia</taxon>
        <taxon>Cytophagales</taxon>
        <taxon>Leadbetterellaceae</taxon>
        <taxon>Emticicia</taxon>
    </lineage>
</organism>
<dbReference type="PRINTS" id="PR00412">
    <property type="entry name" value="EPOXHYDRLASE"/>
</dbReference>